<dbReference type="InterPro" id="IPR008271">
    <property type="entry name" value="Ser/Thr_kinase_AS"/>
</dbReference>
<gene>
    <name evidence="7" type="ORF">As57867_009022</name>
</gene>
<feature type="signal peptide" evidence="5">
    <location>
        <begin position="1"/>
        <end position="17"/>
    </location>
</feature>
<dbReference type="PROSITE" id="PS50011">
    <property type="entry name" value="PROTEIN_KINASE_DOM"/>
    <property type="match status" value="1"/>
</dbReference>
<dbReference type="PANTHER" id="PTHR44329">
    <property type="entry name" value="SERINE/THREONINE-PROTEIN KINASE TNNI3K-RELATED"/>
    <property type="match status" value="1"/>
</dbReference>
<dbReference type="Pfam" id="PF00069">
    <property type="entry name" value="Pkinase"/>
    <property type="match status" value="1"/>
</dbReference>
<dbReference type="PROSITE" id="PS00108">
    <property type="entry name" value="PROTEIN_KINASE_ST"/>
    <property type="match status" value="1"/>
</dbReference>
<feature type="chain" id="PRO_5025389051" description="Protein kinase domain-containing protein" evidence="5">
    <location>
        <begin position="18"/>
        <end position="632"/>
    </location>
</feature>
<feature type="binding site" evidence="3">
    <location>
        <position position="496"/>
    </location>
    <ligand>
        <name>ATP</name>
        <dbReference type="ChEBI" id="CHEBI:30616"/>
    </ligand>
</feature>
<dbReference type="InterPro" id="IPR000719">
    <property type="entry name" value="Prot_kinase_dom"/>
</dbReference>
<keyword evidence="1 3" id="KW-0547">Nucleotide-binding</keyword>
<dbReference type="PANTHER" id="PTHR44329:SF214">
    <property type="entry name" value="PROTEIN KINASE DOMAIN-CONTAINING PROTEIN"/>
    <property type="match status" value="1"/>
</dbReference>
<evidence type="ECO:0000256" key="4">
    <source>
        <dbReference type="SAM" id="Phobius"/>
    </source>
</evidence>
<evidence type="ECO:0000259" key="6">
    <source>
        <dbReference type="PROSITE" id="PS50011"/>
    </source>
</evidence>
<evidence type="ECO:0000256" key="5">
    <source>
        <dbReference type="SAM" id="SignalP"/>
    </source>
</evidence>
<keyword evidence="5" id="KW-0732">Signal</keyword>
<dbReference type="CDD" id="cd12087">
    <property type="entry name" value="TM_EGFR-like"/>
    <property type="match status" value="1"/>
</dbReference>
<dbReference type="OrthoDB" id="48004at2759"/>
<name>A0A6A4YR02_9STRA</name>
<dbReference type="Gene3D" id="1.10.510.10">
    <property type="entry name" value="Transferase(Phosphotransferase) domain 1"/>
    <property type="match status" value="1"/>
</dbReference>
<reference evidence="7" key="1">
    <citation type="submission" date="2019-06" db="EMBL/GenBank/DDBJ databases">
        <title>Genomics analysis of Aphanomyces spp. identifies a new class of oomycete effector associated with host adaptation.</title>
        <authorList>
            <person name="Gaulin E."/>
        </authorList>
    </citation>
    <scope>NUCLEOTIDE SEQUENCE</scope>
    <source>
        <strain evidence="7">CBS 578.67</strain>
    </source>
</reference>
<dbReference type="GO" id="GO:0004674">
    <property type="term" value="F:protein serine/threonine kinase activity"/>
    <property type="evidence" value="ECO:0007669"/>
    <property type="project" value="TreeGrafter"/>
</dbReference>
<dbReference type="GO" id="GO:0005524">
    <property type="term" value="F:ATP binding"/>
    <property type="evidence" value="ECO:0007669"/>
    <property type="project" value="UniProtKB-UniRule"/>
</dbReference>
<evidence type="ECO:0000256" key="3">
    <source>
        <dbReference type="PROSITE-ProRule" id="PRU10141"/>
    </source>
</evidence>
<dbReference type="SUPFAM" id="SSF56112">
    <property type="entry name" value="Protein kinase-like (PK-like)"/>
    <property type="match status" value="1"/>
</dbReference>
<dbReference type="PROSITE" id="PS00107">
    <property type="entry name" value="PROTEIN_KINASE_ATP"/>
    <property type="match status" value="1"/>
</dbReference>
<dbReference type="InterPro" id="IPR051681">
    <property type="entry name" value="Ser/Thr_Kinases-Pseudokinases"/>
</dbReference>
<protein>
    <recommendedName>
        <fullName evidence="6">Protein kinase domain-containing protein</fullName>
    </recommendedName>
</protein>
<evidence type="ECO:0000256" key="2">
    <source>
        <dbReference type="ARBA" id="ARBA00022840"/>
    </source>
</evidence>
<dbReference type="InterPro" id="IPR011009">
    <property type="entry name" value="Kinase-like_dom_sf"/>
</dbReference>
<organism evidence="7">
    <name type="scientific">Aphanomyces stellatus</name>
    <dbReference type="NCBI Taxonomy" id="120398"/>
    <lineage>
        <taxon>Eukaryota</taxon>
        <taxon>Sar</taxon>
        <taxon>Stramenopiles</taxon>
        <taxon>Oomycota</taxon>
        <taxon>Saprolegniomycetes</taxon>
        <taxon>Saprolegniales</taxon>
        <taxon>Verrucalvaceae</taxon>
        <taxon>Aphanomyces</taxon>
    </lineage>
</organism>
<sequence length="632" mass="69894">MVVLVAALLVVAGSAAASPGCSYGALPTNASISIIDSNICGSHFPCVVDRTCSVINKTNSAPYDYVGKYEDNSTTSLDLLTVNFSLAVLPNQLKYLTLSGGNRDNFFVPLGFSWPPTLTQVTLSGYAYVKASLPDSVEEITLRTNFFDVPSQARWPKKLKKLNAISEWPSSTVTLSTQFPDSLQFMSFTGYDNIEFSPQVKWPANLTSISYETKGALMYAPAITSTVAQVTLIATSITLHEPLKSNVQDLTLLSPVSPDNSMGYRVAPLRIEGIDASNVRFLRLGMPRFISNLKLGAQLKYINLGFANIDSWIMDDASFQALSALIPWGNRTSNEEVGVDYVGIMSTQFGTMRINTTQAACGNNGTLRELWPYRIPLNGTLYHSNTHATENKSHFMVCVTKSNDVVAPPSNTAMIVGLVATAVVVLGLTVFVIQRRRRQLDSPLEYPLLDAKLNMDALAMFRLEAKDFVMDKVLGRGAFADVWLALYQNSAVAVKKLHQRNVTLEQMESFVDEIKLMSKFDSPYIVKLVGAVWTRPADLQCVMEYMDGGDLRDYLTHHSPAAFHWSDKYLHIHSIVEGLVYLHSMDIIHRDLKSRNILLDSTKGTKLTDFGISKEDMQATMTMGVGTFRWMA</sequence>
<dbReference type="SMART" id="SM00220">
    <property type="entry name" value="S_TKc"/>
    <property type="match status" value="1"/>
</dbReference>
<keyword evidence="2 3" id="KW-0067">ATP-binding</keyword>
<dbReference type="InterPro" id="IPR017441">
    <property type="entry name" value="Protein_kinase_ATP_BS"/>
</dbReference>
<dbReference type="AlphaFoldDB" id="A0A6A4YR02"/>
<feature type="non-terminal residue" evidence="7">
    <location>
        <position position="632"/>
    </location>
</feature>
<keyword evidence="4" id="KW-0472">Membrane</keyword>
<evidence type="ECO:0000256" key="1">
    <source>
        <dbReference type="ARBA" id="ARBA00022741"/>
    </source>
</evidence>
<dbReference type="EMBL" id="VJMH01005124">
    <property type="protein sequence ID" value="KAF0700433.1"/>
    <property type="molecule type" value="Genomic_DNA"/>
</dbReference>
<evidence type="ECO:0000313" key="7">
    <source>
        <dbReference type="EMBL" id="KAF0700433.1"/>
    </source>
</evidence>
<accession>A0A6A4YR02</accession>
<feature type="domain" description="Protein kinase" evidence="6">
    <location>
        <begin position="468"/>
        <end position="632"/>
    </location>
</feature>
<keyword evidence="4" id="KW-0812">Transmembrane</keyword>
<feature type="transmembrane region" description="Helical" evidence="4">
    <location>
        <begin position="413"/>
        <end position="433"/>
    </location>
</feature>
<comment type="caution">
    <text evidence="7">The sequence shown here is derived from an EMBL/GenBank/DDBJ whole genome shotgun (WGS) entry which is preliminary data.</text>
</comment>
<keyword evidence="4" id="KW-1133">Transmembrane helix</keyword>
<proteinExistence type="predicted"/>